<protein>
    <submittedName>
        <fullName evidence="4">Uncharacterized protein</fullName>
    </submittedName>
</protein>
<dbReference type="HOGENOM" id="CLU_004955_0_0_1"/>
<proteinExistence type="predicted"/>
<dbReference type="InParanoid" id="W4KAZ2"/>
<gene>
    <name evidence="4" type="ORF">HETIRDRAFT_314966</name>
</gene>
<evidence type="ECO:0000313" key="4">
    <source>
        <dbReference type="EMBL" id="ETW82889.1"/>
    </source>
</evidence>
<dbReference type="Proteomes" id="UP000030671">
    <property type="component" value="Unassembled WGS sequence"/>
</dbReference>
<dbReference type="InterPro" id="IPR049362">
    <property type="entry name" value="TTI1_rpt"/>
</dbReference>
<sequence length="1145" mass="125828">MLFDRYFLLHRTDHRSLSLIFVFKLKTICVPLLEHSLLTPTQTPRVLSLLSRLNEMLQEFHLSGYTLESPMVSYAMFPLTSMLRRNRPSAIPDQVMERLFDALCLLCESWWWDCDIRAWEQIFMLCGAVIGGIESKEKIRADETKEAAVRCLVALTRDRGDTEDLTLSSTHPSPARDILTRLKNHAESSHFIPILGQTINSLIITAGSSHTNLQKQSLRALHILITHYSTVGFVPSILPGVVSAMTRISLGISSSKGWTNGDIVVEALAVMQEVIIRSIGDDICLREGAVRGIAELDNLADLLSDTSEAQVDSKPFSVHRTSTWLRATSSQLLMALKTLTPLVSHPTPVALRAFSVFSISILAATPLSMPQTQPLLLSFLLSLSQSQLPSVSTYTRQSLSRLFLQPSEIRHSLLQTLLQTTRDNLATLPRLVSSHSDAKVEHVAGQVEAACLLAITDTTKSLALVSSGLGKLLGPMGGIEKWGWRLLSVLEFDAPAVTVTGTSSAQLLLENDPGGSASMVFPEITLKHIATRSTQDALERMLRALGQAAGGECLYSVEWFLSLGRSRGDSKGAASLWCACRLLEGVSGICLYTSDVGDGVQRIQDRRVRQVVRGIARSISDLWDVDDFSGLSTELPEDSQDEVAVTEHIKGLIVLDPSLQVGTAGVPSLSASAGRSTSQPQLHKALSLHLLSLAAGIMEARFAPMLLYTLYPVLHSIVSLDLHLSTTGLAALSFISSSMSFASPANLLLSNFDYALDAVSRRLTRQRLDLDATKVLAVLVRLVGRDVVQKAGDVVEECFDRLDEYHGYNVIVEGLVDVLGEVVRVIEEDDETHVTREEDLVSSSVSPPNSGRLESFVLWYTHRHDSQNVEEDKTDYGPAPRMDWGAGKEAEKEDADTKTTDPNAEPPATPTQSLTKQIVSRSMYFITHGSPLIRARILTLLSSSVPVLPESALLPSIHQAWPFILNRLADTETFVVSAAAMLVESLSTHVGSFMFQRIWDDVWPRFKLLLGKLNEADSKSALTRRGAASSGTESAYTHSHRLYRAILRTMTATVKNVQMKDAATWEMLLAFRRFLHRHAHEELQSCAKELYIAIAEKNEDAVWLVLCSTMGAVGGSLAFLTEEKWDIKGNVMHILPSDAFDGDVA</sequence>
<dbReference type="InterPro" id="IPR057566">
    <property type="entry name" value="TPR_TTI1_N"/>
</dbReference>
<evidence type="ECO:0000313" key="5">
    <source>
        <dbReference type="Proteomes" id="UP000030671"/>
    </source>
</evidence>
<dbReference type="InterPro" id="IPR016024">
    <property type="entry name" value="ARM-type_fold"/>
</dbReference>
<evidence type="ECO:0000259" key="3">
    <source>
        <dbReference type="Pfam" id="PF24181"/>
    </source>
</evidence>
<keyword evidence="5" id="KW-1185">Reference proteome</keyword>
<reference evidence="4 5" key="1">
    <citation type="journal article" date="2012" name="New Phytol.">
        <title>Insight into trade-off between wood decay and parasitism from the genome of a fungal forest pathogen.</title>
        <authorList>
            <person name="Olson A."/>
            <person name="Aerts A."/>
            <person name="Asiegbu F."/>
            <person name="Belbahri L."/>
            <person name="Bouzid O."/>
            <person name="Broberg A."/>
            <person name="Canback B."/>
            <person name="Coutinho P.M."/>
            <person name="Cullen D."/>
            <person name="Dalman K."/>
            <person name="Deflorio G."/>
            <person name="van Diepen L.T."/>
            <person name="Dunand C."/>
            <person name="Duplessis S."/>
            <person name="Durling M."/>
            <person name="Gonthier P."/>
            <person name="Grimwood J."/>
            <person name="Fossdal C.G."/>
            <person name="Hansson D."/>
            <person name="Henrissat B."/>
            <person name="Hietala A."/>
            <person name="Himmelstrand K."/>
            <person name="Hoffmeister D."/>
            <person name="Hogberg N."/>
            <person name="James T.Y."/>
            <person name="Karlsson M."/>
            <person name="Kohler A."/>
            <person name="Kues U."/>
            <person name="Lee Y.H."/>
            <person name="Lin Y.C."/>
            <person name="Lind M."/>
            <person name="Lindquist E."/>
            <person name="Lombard V."/>
            <person name="Lucas S."/>
            <person name="Lunden K."/>
            <person name="Morin E."/>
            <person name="Murat C."/>
            <person name="Park J."/>
            <person name="Raffaello T."/>
            <person name="Rouze P."/>
            <person name="Salamov A."/>
            <person name="Schmutz J."/>
            <person name="Solheim H."/>
            <person name="Stahlberg J."/>
            <person name="Velez H."/>
            <person name="de Vries R.P."/>
            <person name="Wiebenga A."/>
            <person name="Woodward S."/>
            <person name="Yakovlev I."/>
            <person name="Garbelotto M."/>
            <person name="Martin F."/>
            <person name="Grigoriev I.V."/>
            <person name="Stenlid J."/>
        </authorList>
    </citation>
    <scope>NUCLEOTIDE SEQUENCE [LARGE SCALE GENOMIC DNA]</scope>
    <source>
        <strain evidence="4 5">TC 32-1</strain>
    </source>
</reference>
<dbReference type="FunCoup" id="W4KAZ2">
    <property type="interactions" value="548"/>
</dbReference>
<dbReference type="Pfam" id="PF21547">
    <property type="entry name" value="TTI1"/>
    <property type="match status" value="1"/>
</dbReference>
<feature type="region of interest" description="Disordered" evidence="1">
    <location>
        <begin position="868"/>
        <end position="913"/>
    </location>
</feature>
<dbReference type="InterPro" id="IPR011989">
    <property type="entry name" value="ARM-like"/>
</dbReference>
<dbReference type="PANTHER" id="PTHR18460">
    <property type="entry name" value="TEL2 INTERACTING PROTEIN 1 TTI1 FAMILY MEMBER"/>
    <property type="match status" value="1"/>
</dbReference>
<evidence type="ECO:0000256" key="1">
    <source>
        <dbReference type="SAM" id="MobiDB-lite"/>
    </source>
</evidence>
<dbReference type="Gene3D" id="1.25.10.10">
    <property type="entry name" value="Leucine-rich Repeat Variant"/>
    <property type="match status" value="1"/>
</dbReference>
<dbReference type="GO" id="GO:0005737">
    <property type="term" value="C:cytoplasm"/>
    <property type="evidence" value="ECO:0007669"/>
    <property type="project" value="TreeGrafter"/>
</dbReference>
<dbReference type="SUPFAM" id="SSF48371">
    <property type="entry name" value="ARM repeat"/>
    <property type="match status" value="1"/>
</dbReference>
<organism evidence="4 5">
    <name type="scientific">Heterobasidion irregulare (strain TC 32-1)</name>
    <dbReference type="NCBI Taxonomy" id="747525"/>
    <lineage>
        <taxon>Eukaryota</taxon>
        <taxon>Fungi</taxon>
        <taxon>Dikarya</taxon>
        <taxon>Basidiomycota</taxon>
        <taxon>Agaricomycotina</taxon>
        <taxon>Agaricomycetes</taxon>
        <taxon>Russulales</taxon>
        <taxon>Bondarzewiaceae</taxon>
        <taxon>Heterobasidion</taxon>
        <taxon>Heterobasidion annosum species complex</taxon>
    </lineage>
</organism>
<dbReference type="PANTHER" id="PTHR18460:SF3">
    <property type="entry name" value="TELO2-INTERACTING PROTEIN 1 HOMOLOG"/>
    <property type="match status" value="1"/>
</dbReference>
<accession>W4KAZ2</accession>
<dbReference type="Pfam" id="PF24181">
    <property type="entry name" value="TPR_TTI1_C"/>
    <property type="match status" value="1"/>
</dbReference>
<feature type="domain" description="TTI1 N-terminal TPR" evidence="2">
    <location>
        <begin position="24"/>
        <end position="386"/>
    </location>
</feature>
<evidence type="ECO:0000259" key="2">
    <source>
        <dbReference type="Pfam" id="PF24173"/>
    </source>
</evidence>
<dbReference type="eggNOG" id="KOG4524">
    <property type="taxonomic scope" value="Eukaryota"/>
</dbReference>
<dbReference type="KEGG" id="hir:HETIRDRAFT_314966"/>
<dbReference type="Pfam" id="PF24173">
    <property type="entry name" value="TPR_TTI1_N"/>
    <property type="match status" value="1"/>
</dbReference>
<dbReference type="RefSeq" id="XP_009545198.1">
    <property type="nucleotide sequence ID" value="XM_009546903.1"/>
</dbReference>
<dbReference type="STRING" id="747525.W4KAZ2"/>
<dbReference type="OrthoDB" id="49511at2759"/>
<dbReference type="AlphaFoldDB" id="W4KAZ2"/>
<name>W4KAZ2_HETIT</name>
<feature type="compositionally biased region" description="Basic and acidic residues" evidence="1">
    <location>
        <begin position="886"/>
        <end position="899"/>
    </location>
</feature>
<feature type="domain" description="TTI1 C-terminal TPR" evidence="3">
    <location>
        <begin position="818"/>
        <end position="1103"/>
    </location>
</feature>
<dbReference type="InterPro" id="IPR052587">
    <property type="entry name" value="TELO2-interacting_protein_1"/>
</dbReference>
<dbReference type="InterPro" id="IPR057567">
    <property type="entry name" value="TPR_TTI1_C"/>
</dbReference>
<dbReference type="GeneID" id="20670180"/>
<dbReference type="EMBL" id="KI925457">
    <property type="protein sequence ID" value="ETW82889.1"/>
    <property type="molecule type" value="Genomic_DNA"/>
</dbReference>